<accession>A0AAP0MYQ6</accession>
<dbReference type="Proteomes" id="UP001428341">
    <property type="component" value="Unassembled WGS sequence"/>
</dbReference>
<reference evidence="1 2" key="1">
    <citation type="submission" date="2024-05" db="EMBL/GenBank/DDBJ databases">
        <title>Haplotype-resolved chromosome-level genome assembly of Huyou (Citrus changshanensis).</title>
        <authorList>
            <person name="Miao C."/>
            <person name="Chen W."/>
            <person name="Wu Y."/>
            <person name="Wang L."/>
            <person name="Zhao S."/>
            <person name="Grierson D."/>
            <person name="Xu C."/>
            <person name="Chen K."/>
        </authorList>
    </citation>
    <scope>NUCLEOTIDE SEQUENCE [LARGE SCALE GENOMIC DNA]</scope>
    <source>
        <strain evidence="1">01-14</strain>
        <tissue evidence="1">Leaf</tissue>
    </source>
</reference>
<sequence length="59" mass="6671">MGDIVMQNGIDCDINYKPEHSAQLTTDLTDGGDEQANCRSILLALHRSKERWGLAREQR</sequence>
<proteinExistence type="predicted"/>
<comment type="caution">
    <text evidence="1">The sequence shown here is derived from an EMBL/GenBank/DDBJ whole genome shotgun (WGS) entry which is preliminary data.</text>
</comment>
<name>A0AAP0MYQ6_9ROSI</name>
<dbReference type="AlphaFoldDB" id="A0AAP0MYQ6"/>
<protein>
    <submittedName>
        <fullName evidence="1">Uncharacterized protein</fullName>
    </submittedName>
</protein>
<organism evidence="1 2">
    <name type="scientific">Citrus x changshan-huyou</name>
    <dbReference type="NCBI Taxonomy" id="2935761"/>
    <lineage>
        <taxon>Eukaryota</taxon>
        <taxon>Viridiplantae</taxon>
        <taxon>Streptophyta</taxon>
        <taxon>Embryophyta</taxon>
        <taxon>Tracheophyta</taxon>
        <taxon>Spermatophyta</taxon>
        <taxon>Magnoliopsida</taxon>
        <taxon>eudicotyledons</taxon>
        <taxon>Gunneridae</taxon>
        <taxon>Pentapetalae</taxon>
        <taxon>rosids</taxon>
        <taxon>malvids</taxon>
        <taxon>Sapindales</taxon>
        <taxon>Rutaceae</taxon>
        <taxon>Aurantioideae</taxon>
        <taxon>Citrus</taxon>
    </lineage>
</organism>
<keyword evidence="2" id="KW-1185">Reference proteome</keyword>
<evidence type="ECO:0000313" key="1">
    <source>
        <dbReference type="EMBL" id="KAK9228173.1"/>
    </source>
</evidence>
<evidence type="ECO:0000313" key="2">
    <source>
        <dbReference type="Proteomes" id="UP001428341"/>
    </source>
</evidence>
<gene>
    <name evidence="1" type="ORF">WN944_021122</name>
</gene>
<dbReference type="EMBL" id="JBCGBO010000001">
    <property type="protein sequence ID" value="KAK9228173.1"/>
    <property type="molecule type" value="Genomic_DNA"/>
</dbReference>